<dbReference type="FunCoup" id="A0A7R8Z2H9">
    <property type="interactions" value="1"/>
</dbReference>
<evidence type="ECO:0000313" key="3">
    <source>
        <dbReference type="Proteomes" id="UP000594454"/>
    </source>
</evidence>
<proteinExistence type="predicted"/>
<dbReference type="OrthoDB" id="8023238at2759"/>
<sequence>MEKSTAKIPDIKEIKHKKAKKDKENDSRSAEPAAPEVGDIDVSKLIEKQQEAFNVIEQKKELLVSNQLSYLEYIEMQEEIGRLNQLRNNFQSRINALRKQRKKNEMSGICHSFGALITN</sequence>
<dbReference type="EMBL" id="LR899014">
    <property type="protein sequence ID" value="CAD7093003.1"/>
    <property type="molecule type" value="Genomic_DNA"/>
</dbReference>
<feature type="region of interest" description="Disordered" evidence="1">
    <location>
        <begin position="1"/>
        <end position="40"/>
    </location>
</feature>
<protein>
    <submittedName>
        <fullName evidence="2">Uncharacterized protein</fullName>
    </submittedName>
</protein>
<dbReference type="AlphaFoldDB" id="A0A7R8Z2H9"/>
<accession>A0A7R8Z2H9</accession>
<evidence type="ECO:0000256" key="1">
    <source>
        <dbReference type="SAM" id="MobiDB-lite"/>
    </source>
</evidence>
<dbReference type="Proteomes" id="UP000594454">
    <property type="component" value="Chromosome 6"/>
</dbReference>
<feature type="compositionally biased region" description="Basic and acidic residues" evidence="1">
    <location>
        <begin position="1"/>
        <end position="13"/>
    </location>
</feature>
<evidence type="ECO:0000313" key="2">
    <source>
        <dbReference type="EMBL" id="CAD7093003.1"/>
    </source>
</evidence>
<keyword evidence="3" id="KW-1185">Reference proteome</keyword>
<name>A0A7R8Z2H9_HERIL</name>
<gene>
    <name evidence="2" type="ORF">HERILL_LOCUS15319</name>
</gene>
<reference evidence="2 3" key="1">
    <citation type="submission" date="2020-11" db="EMBL/GenBank/DDBJ databases">
        <authorList>
            <person name="Wallbank WR R."/>
            <person name="Pardo Diaz C."/>
            <person name="Kozak K."/>
            <person name="Martin S."/>
            <person name="Jiggins C."/>
            <person name="Moest M."/>
            <person name="Warren A I."/>
            <person name="Generalovic N T."/>
            <person name="Byers J.R.P. K."/>
            <person name="Montejo-Kovacevich G."/>
            <person name="Yen C E."/>
        </authorList>
    </citation>
    <scope>NUCLEOTIDE SEQUENCE [LARGE SCALE GENOMIC DNA]</scope>
</reference>
<organism evidence="2 3">
    <name type="scientific">Hermetia illucens</name>
    <name type="common">Black soldier fly</name>
    <dbReference type="NCBI Taxonomy" id="343691"/>
    <lineage>
        <taxon>Eukaryota</taxon>
        <taxon>Metazoa</taxon>
        <taxon>Ecdysozoa</taxon>
        <taxon>Arthropoda</taxon>
        <taxon>Hexapoda</taxon>
        <taxon>Insecta</taxon>
        <taxon>Pterygota</taxon>
        <taxon>Neoptera</taxon>
        <taxon>Endopterygota</taxon>
        <taxon>Diptera</taxon>
        <taxon>Brachycera</taxon>
        <taxon>Stratiomyomorpha</taxon>
        <taxon>Stratiomyidae</taxon>
        <taxon>Hermetiinae</taxon>
        <taxon>Hermetia</taxon>
    </lineage>
</organism>
<dbReference type="InParanoid" id="A0A7R8Z2H9"/>